<dbReference type="InterPro" id="IPR002893">
    <property type="entry name" value="Znf_MYND"/>
</dbReference>
<evidence type="ECO:0000313" key="7">
    <source>
        <dbReference type="Proteomes" id="UP000316270"/>
    </source>
</evidence>
<dbReference type="OrthoDB" id="432970at2759"/>
<feature type="region of interest" description="Disordered" evidence="4">
    <location>
        <begin position="179"/>
        <end position="209"/>
    </location>
</feature>
<dbReference type="GO" id="GO:0008270">
    <property type="term" value="F:zinc ion binding"/>
    <property type="evidence" value="ECO:0007669"/>
    <property type="project" value="UniProtKB-KW"/>
</dbReference>
<proteinExistence type="predicted"/>
<dbReference type="STRING" id="50376.A0A517LJ58"/>
<feature type="compositionally biased region" description="Basic and acidic residues" evidence="4">
    <location>
        <begin position="199"/>
        <end position="209"/>
    </location>
</feature>
<dbReference type="Proteomes" id="UP000316270">
    <property type="component" value="Chromosome 13"/>
</dbReference>
<gene>
    <name evidence="6" type="ORF">FKW77_006887</name>
</gene>
<accession>A0A517LJ58</accession>
<keyword evidence="2" id="KW-0863">Zinc-finger</keyword>
<evidence type="ECO:0000256" key="2">
    <source>
        <dbReference type="ARBA" id="ARBA00022771"/>
    </source>
</evidence>
<evidence type="ECO:0000256" key="1">
    <source>
        <dbReference type="ARBA" id="ARBA00022723"/>
    </source>
</evidence>
<evidence type="ECO:0000256" key="3">
    <source>
        <dbReference type="ARBA" id="ARBA00022833"/>
    </source>
</evidence>
<dbReference type="Pfam" id="PF01753">
    <property type="entry name" value="zf-MYND"/>
    <property type="match status" value="1"/>
</dbReference>
<keyword evidence="3" id="KW-0862">Zinc</keyword>
<keyword evidence="1" id="KW-0479">Metal-binding</keyword>
<name>A0A517LJ58_9PEZI</name>
<evidence type="ECO:0000259" key="5">
    <source>
        <dbReference type="Pfam" id="PF01753"/>
    </source>
</evidence>
<reference evidence="6 7" key="1">
    <citation type="submission" date="2019-07" db="EMBL/GenBank/DDBJ databases">
        <title>Finished genome of Venturia effusa.</title>
        <authorList>
            <person name="Young C.A."/>
            <person name="Cox M.P."/>
            <person name="Ganley A.R.D."/>
            <person name="David W.J."/>
        </authorList>
    </citation>
    <scope>NUCLEOTIDE SEQUENCE [LARGE SCALE GENOMIC DNA]</scope>
    <source>
        <strain evidence="7">albino</strain>
    </source>
</reference>
<sequence length="237" mass="26734">MPQCNNTPCPNPATLHCSGCSNAPSYDHPKKAIYYCSKACQSAHWPKHQFHCKVRGLRKKLLRVATLLQALVEAYKASVLSFEMRHVKIRDGNEEVETCDGMSGDGAKVEDFSVSKPHISSKATRLQIPIKRRHELLMITLKSGENWVIDFDNKILTPLAAYIRENQCRNIESRVLNFDSASPDEAGDDTDATSSTNEAEMKIESTPRHGPQDWFAQYIKLRIEGNRTFRKKLIASS</sequence>
<feature type="domain" description="MYND-type" evidence="5">
    <location>
        <begin position="6"/>
        <end position="52"/>
    </location>
</feature>
<evidence type="ECO:0000313" key="6">
    <source>
        <dbReference type="EMBL" id="QDS75637.1"/>
    </source>
</evidence>
<protein>
    <recommendedName>
        <fullName evidence="5">MYND-type domain-containing protein</fullName>
    </recommendedName>
</protein>
<evidence type="ECO:0000256" key="4">
    <source>
        <dbReference type="SAM" id="MobiDB-lite"/>
    </source>
</evidence>
<dbReference type="AlphaFoldDB" id="A0A517LJ58"/>
<organism evidence="6 7">
    <name type="scientific">Venturia effusa</name>
    <dbReference type="NCBI Taxonomy" id="50376"/>
    <lineage>
        <taxon>Eukaryota</taxon>
        <taxon>Fungi</taxon>
        <taxon>Dikarya</taxon>
        <taxon>Ascomycota</taxon>
        <taxon>Pezizomycotina</taxon>
        <taxon>Dothideomycetes</taxon>
        <taxon>Pleosporomycetidae</taxon>
        <taxon>Venturiales</taxon>
        <taxon>Venturiaceae</taxon>
        <taxon>Venturia</taxon>
    </lineage>
</organism>
<dbReference type="Gene3D" id="6.10.140.2220">
    <property type="match status" value="1"/>
</dbReference>
<dbReference type="SUPFAM" id="SSF144232">
    <property type="entry name" value="HIT/MYND zinc finger-like"/>
    <property type="match status" value="1"/>
</dbReference>
<dbReference type="EMBL" id="CP042197">
    <property type="protein sequence ID" value="QDS75637.1"/>
    <property type="molecule type" value="Genomic_DNA"/>
</dbReference>
<keyword evidence="7" id="KW-1185">Reference proteome</keyword>